<reference evidence="2" key="1">
    <citation type="submission" date="2018-05" db="EMBL/GenBank/DDBJ databases">
        <authorList>
            <person name="Lanie J.A."/>
            <person name="Ng W.-L."/>
            <person name="Kazmierczak K.M."/>
            <person name="Andrzejewski T.M."/>
            <person name="Davidsen T.M."/>
            <person name="Wayne K.J."/>
            <person name="Tettelin H."/>
            <person name="Glass J.I."/>
            <person name="Rusch D."/>
            <person name="Podicherti R."/>
            <person name="Tsui H.-C.T."/>
            <person name="Winkler M.E."/>
        </authorList>
    </citation>
    <scope>NUCLEOTIDE SEQUENCE</scope>
</reference>
<gene>
    <name evidence="2" type="ORF">METZ01_LOCUS113573</name>
</gene>
<sequence length="171" mass="19045">MKPPGKIILYIAIVLLLAFMGGMVYVSLLDIPELEKSEMRLGSIELVNVDSIDNKIKLKVVFLLKNHAEKTITVPVVSYELFVNAKSMGSSSYSSEDIPMTGRIPFFPGKELPLDSYIVIPLSDGNQDEYSAIVNGEDVTYSVIGQYTVETAWQLIEVNFDMTLAESDYHN</sequence>
<evidence type="ECO:0008006" key="3">
    <source>
        <dbReference type="Google" id="ProtNLM"/>
    </source>
</evidence>
<keyword evidence="1" id="KW-1133">Transmembrane helix</keyword>
<feature type="transmembrane region" description="Helical" evidence="1">
    <location>
        <begin position="7"/>
        <end position="28"/>
    </location>
</feature>
<dbReference type="Gene3D" id="2.60.40.1820">
    <property type="match status" value="1"/>
</dbReference>
<evidence type="ECO:0000256" key="1">
    <source>
        <dbReference type="SAM" id="Phobius"/>
    </source>
</evidence>
<organism evidence="2">
    <name type="scientific">marine metagenome</name>
    <dbReference type="NCBI Taxonomy" id="408172"/>
    <lineage>
        <taxon>unclassified sequences</taxon>
        <taxon>metagenomes</taxon>
        <taxon>ecological metagenomes</taxon>
    </lineage>
</organism>
<evidence type="ECO:0000313" key="2">
    <source>
        <dbReference type="EMBL" id="SVA60719.1"/>
    </source>
</evidence>
<keyword evidence="1" id="KW-0812">Transmembrane</keyword>
<proteinExistence type="predicted"/>
<protein>
    <recommendedName>
        <fullName evidence="3">Late embryogenesis abundant protein LEA-2 subgroup domain-containing protein</fullName>
    </recommendedName>
</protein>
<name>A0A381X7H9_9ZZZZ</name>
<dbReference type="AlphaFoldDB" id="A0A381X7H9"/>
<keyword evidence="1" id="KW-0472">Membrane</keyword>
<dbReference type="EMBL" id="UINC01014188">
    <property type="protein sequence ID" value="SVA60719.1"/>
    <property type="molecule type" value="Genomic_DNA"/>
</dbReference>
<accession>A0A381X7H9</accession>